<dbReference type="InterPro" id="IPR014716">
    <property type="entry name" value="Fibrinogen_a/b/g_C_1"/>
</dbReference>
<evidence type="ECO:0000256" key="4">
    <source>
        <dbReference type="ARBA" id="ARBA00023157"/>
    </source>
</evidence>
<dbReference type="PRINTS" id="PR00010">
    <property type="entry name" value="EGFBLOOD"/>
</dbReference>
<evidence type="ECO:0000259" key="7">
    <source>
        <dbReference type="PROSITE" id="PS50026"/>
    </source>
</evidence>
<evidence type="ECO:0000256" key="3">
    <source>
        <dbReference type="ARBA" id="ARBA00022737"/>
    </source>
</evidence>
<dbReference type="SMART" id="SM00186">
    <property type="entry name" value="FBG"/>
    <property type="match status" value="1"/>
</dbReference>
<dbReference type="Gene3D" id="2.10.25.10">
    <property type="entry name" value="Laminin"/>
    <property type="match status" value="5"/>
</dbReference>
<dbReference type="GO" id="GO:0007219">
    <property type="term" value="P:Notch signaling pathway"/>
    <property type="evidence" value="ECO:0007669"/>
    <property type="project" value="TreeGrafter"/>
</dbReference>
<feature type="domain" description="EGF-like" evidence="7">
    <location>
        <begin position="351"/>
        <end position="387"/>
    </location>
</feature>
<feature type="domain" description="EGF-like" evidence="7">
    <location>
        <begin position="59"/>
        <end position="95"/>
    </location>
</feature>
<dbReference type="Pfam" id="PF00008">
    <property type="entry name" value="EGF"/>
    <property type="match status" value="2"/>
</dbReference>
<evidence type="ECO:0000256" key="6">
    <source>
        <dbReference type="PROSITE-ProRule" id="PRU00076"/>
    </source>
</evidence>
<dbReference type="GO" id="GO:0005112">
    <property type="term" value="F:Notch binding"/>
    <property type="evidence" value="ECO:0007669"/>
    <property type="project" value="TreeGrafter"/>
</dbReference>
<dbReference type="FunFam" id="2.10.25.10:FF:000031">
    <property type="entry name" value="neurogenic locus notch homolog protein 3"/>
    <property type="match status" value="1"/>
</dbReference>
<gene>
    <name evidence="9" type="ORF">NP493_805g01004</name>
</gene>
<dbReference type="Gene3D" id="3.90.215.10">
    <property type="entry name" value="Gamma Fibrinogen, chain A, domain 1"/>
    <property type="match status" value="2"/>
</dbReference>
<dbReference type="InterPro" id="IPR001881">
    <property type="entry name" value="EGF-like_Ca-bd_dom"/>
</dbReference>
<dbReference type="PANTHER" id="PTHR12916">
    <property type="entry name" value="CYTOCHROME C OXIDASE POLYPEPTIDE VIC-2"/>
    <property type="match status" value="1"/>
</dbReference>
<comment type="caution">
    <text evidence="9">The sequence shown here is derived from an EMBL/GenBank/DDBJ whole genome shotgun (WGS) entry which is preliminary data.</text>
</comment>
<dbReference type="FunFam" id="2.10.25.10:FF:000122">
    <property type="entry name" value="Protein crumbs homolog 2"/>
    <property type="match status" value="1"/>
</dbReference>
<dbReference type="SUPFAM" id="SSF56496">
    <property type="entry name" value="Fibrinogen C-terminal domain-like"/>
    <property type="match status" value="2"/>
</dbReference>
<sequence>MIGKFACNCSFAYTGYQCQTEVDQCESNPCQQNGICYPEVAGFECDCPSGTSGAVCQENINECASQPCNHGGRCANLLGSFTCNCAKGYKGPTCALDAVQIEDVKAGQGATKNGVYEVNGTGIKDVYCDLETDGGGWTVEKKVKKKITKGGGAAIDEDQVKMFVVADGISALRQLVEMKLERQEYIGYDDWNHIHGDRLCYHDDIDINDDIGVDMGNIPEESWGGSELYVELTDYEDETRVARYGKFAIGSESDKYKLIIDEYKSSPNDAGDSLTYHKDQPFSTHDRDSTEEKCATKRHGAWWYVCCLNSNLNGKYEKGFSFSLMVWQTWKGMASVKSTKMMMRPVGYIPYKDECKFYPCENSGTCFDEIHGYRCECTMAYVGINCTIEVNECDSSPCLHGGSCLNQLGMYECSCADGYEGDHCETDTDECTSLPCQRGGTCTDKVNGYDCSCPPGFSPPSCSIGKMEYDYILADFLF</sequence>
<dbReference type="SMART" id="SM00179">
    <property type="entry name" value="EGF_CA"/>
    <property type="match status" value="5"/>
</dbReference>
<dbReference type="InterPro" id="IPR036056">
    <property type="entry name" value="Fibrinogen-like_C"/>
</dbReference>
<dbReference type="PROSITE" id="PS01186">
    <property type="entry name" value="EGF_2"/>
    <property type="match status" value="3"/>
</dbReference>
<keyword evidence="5" id="KW-0325">Glycoprotein</keyword>
<dbReference type="InterPro" id="IPR018097">
    <property type="entry name" value="EGF_Ca-bd_CS"/>
</dbReference>
<dbReference type="PROSITE" id="PS51406">
    <property type="entry name" value="FIBRINOGEN_C_2"/>
    <property type="match status" value="1"/>
</dbReference>
<dbReference type="SUPFAM" id="SSF57196">
    <property type="entry name" value="EGF/Laminin"/>
    <property type="match status" value="5"/>
</dbReference>
<feature type="domain" description="EGF-like" evidence="7">
    <location>
        <begin position="21"/>
        <end position="57"/>
    </location>
</feature>
<dbReference type="PANTHER" id="PTHR12916:SF13">
    <property type="entry name" value="SUSHI, VON WILLEBRAND FACTOR TYPE A, EGF AND PENTRAXIN DOMAIN-CONTAINING PROTEIN 1-LIKE"/>
    <property type="match status" value="1"/>
</dbReference>
<feature type="disulfide bond" evidence="6">
    <location>
        <begin position="415"/>
        <end position="424"/>
    </location>
</feature>
<feature type="domain" description="EGF-like" evidence="7">
    <location>
        <begin position="427"/>
        <end position="463"/>
    </location>
</feature>
<dbReference type="FunFam" id="2.10.25.10:FF:000321">
    <property type="entry name" value="Protein delta homolog 1"/>
    <property type="match status" value="1"/>
</dbReference>
<dbReference type="PROSITE" id="PS50026">
    <property type="entry name" value="EGF_3"/>
    <property type="match status" value="5"/>
</dbReference>
<comment type="caution">
    <text evidence="6">Lacks conserved residue(s) required for the propagation of feature annotation.</text>
</comment>
<dbReference type="InterPro" id="IPR020837">
    <property type="entry name" value="Fibrinogen_CS"/>
</dbReference>
<feature type="domain" description="Fibrinogen C-terminal" evidence="8">
    <location>
        <begin position="85"/>
        <end position="347"/>
    </location>
</feature>
<dbReference type="SMART" id="SM00181">
    <property type="entry name" value="EGF"/>
    <property type="match status" value="5"/>
</dbReference>
<feature type="domain" description="EGF-like" evidence="7">
    <location>
        <begin position="389"/>
        <end position="425"/>
    </location>
</feature>
<keyword evidence="10" id="KW-1185">Reference proteome</keyword>
<dbReference type="FunFam" id="2.10.25.10:FF:000004">
    <property type="entry name" value="Neurogenic locus notch 1"/>
    <property type="match status" value="1"/>
</dbReference>
<feature type="disulfide bond" evidence="6">
    <location>
        <begin position="47"/>
        <end position="56"/>
    </location>
</feature>
<evidence type="ECO:0000256" key="1">
    <source>
        <dbReference type="ARBA" id="ARBA00022536"/>
    </source>
</evidence>
<name>A0AAD9KPQ4_RIDPI</name>
<feature type="disulfide bond" evidence="6">
    <location>
        <begin position="453"/>
        <end position="462"/>
    </location>
</feature>
<dbReference type="PROSITE" id="PS00010">
    <property type="entry name" value="ASX_HYDROXYL"/>
    <property type="match status" value="4"/>
</dbReference>
<dbReference type="InterPro" id="IPR000152">
    <property type="entry name" value="EGF-type_Asp/Asn_hydroxyl_site"/>
</dbReference>
<feature type="disulfide bond" evidence="6">
    <location>
        <begin position="377"/>
        <end position="386"/>
    </location>
</feature>
<dbReference type="InterPro" id="IPR002181">
    <property type="entry name" value="Fibrinogen_a/b/g_C_dom"/>
</dbReference>
<protein>
    <submittedName>
        <fullName evidence="9">Uncharacterized protein</fullName>
    </submittedName>
</protein>
<dbReference type="GO" id="GO:0051240">
    <property type="term" value="P:positive regulation of multicellular organismal process"/>
    <property type="evidence" value="ECO:0007669"/>
    <property type="project" value="UniProtKB-ARBA"/>
</dbReference>
<evidence type="ECO:0000313" key="9">
    <source>
        <dbReference type="EMBL" id="KAK2174373.1"/>
    </source>
</evidence>
<keyword evidence="2" id="KW-0732">Signal</keyword>
<dbReference type="Proteomes" id="UP001209878">
    <property type="component" value="Unassembled WGS sequence"/>
</dbReference>
<dbReference type="NCBIfam" id="NF040941">
    <property type="entry name" value="GGGWT_bact"/>
    <property type="match status" value="1"/>
</dbReference>
<dbReference type="GO" id="GO:0050877">
    <property type="term" value="P:nervous system process"/>
    <property type="evidence" value="ECO:0007669"/>
    <property type="project" value="UniProtKB-ARBA"/>
</dbReference>
<keyword evidence="3" id="KW-0677">Repeat</keyword>
<accession>A0AAD9KPQ4</accession>
<dbReference type="GO" id="GO:0005509">
    <property type="term" value="F:calcium ion binding"/>
    <property type="evidence" value="ECO:0007669"/>
    <property type="project" value="InterPro"/>
</dbReference>
<dbReference type="AlphaFoldDB" id="A0AAD9KPQ4"/>
<dbReference type="CDD" id="cd00054">
    <property type="entry name" value="EGF_CA"/>
    <property type="match status" value="5"/>
</dbReference>
<keyword evidence="1 6" id="KW-0245">EGF-like domain</keyword>
<dbReference type="PROSITE" id="PS00022">
    <property type="entry name" value="EGF_1"/>
    <property type="match status" value="5"/>
</dbReference>
<dbReference type="Pfam" id="PF00147">
    <property type="entry name" value="Fibrinogen_C"/>
    <property type="match status" value="1"/>
</dbReference>
<evidence type="ECO:0000256" key="2">
    <source>
        <dbReference type="ARBA" id="ARBA00022729"/>
    </source>
</evidence>
<feature type="disulfide bond" evidence="6">
    <location>
        <begin position="85"/>
        <end position="94"/>
    </location>
</feature>
<reference evidence="9" key="1">
    <citation type="journal article" date="2023" name="Mol. Biol. Evol.">
        <title>Third-Generation Sequencing Reveals the Adaptive Role of the Epigenome in Three Deep-Sea Polychaetes.</title>
        <authorList>
            <person name="Perez M."/>
            <person name="Aroh O."/>
            <person name="Sun Y."/>
            <person name="Lan Y."/>
            <person name="Juniper S.K."/>
            <person name="Young C.R."/>
            <person name="Angers B."/>
            <person name="Qian P.Y."/>
        </authorList>
    </citation>
    <scope>NUCLEOTIDE SEQUENCE</scope>
    <source>
        <strain evidence="9">R07B-5</strain>
    </source>
</reference>
<dbReference type="EMBL" id="JAODUO010000806">
    <property type="protein sequence ID" value="KAK2174373.1"/>
    <property type="molecule type" value="Genomic_DNA"/>
</dbReference>
<dbReference type="InterPro" id="IPR013032">
    <property type="entry name" value="EGF-like_CS"/>
</dbReference>
<evidence type="ECO:0000256" key="5">
    <source>
        <dbReference type="ARBA" id="ARBA00023180"/>
    </source>
</evidence>
<dbReference type="PROSITE" id="PS00514">
    <property type="entry name" value="FIBRINOGEN_C_1"/>
    <property type="match status" value="1"/>
</dbReference>
<evidence type="ECO:0000259" key="8">
    <source>
        <dbReference type="PROSITE" id="PS51406"/>
    </source>
</evidence>
<dbReference type="PROSITE" id="PS01187">
    <property type="entry name" value="EGF_CA"/>
    <property type="match status" value="2"/>
</dbReference>
<organism evidence="9 10">
    <name type="scientific">Ridgeia piscesae</name>
    <name type="common">Tubeworm</name>
    <dbReference type="NCBI Taxonomy" id="27915"/>
    <lineage>
        <taxon>Eukaryota</taxon>
        <taxon>Metazoa</taxon>
        <taxon>Spiralia</taxon>
        <taxon>Lophotrochozoa</taxon>
        <taxon>Annelida</taxon>
        <taxon>Polychaeta</taxon>
        <taxon>Sedentaria</taxon>
        <taxon>Canalipalpata</taxon>
        <taxon>Sabellida</taxon>
        <taxon>Siboglinidae</taxon>
        <taxon>Ridgeia</taxon>
    </lineage>
</organism>
<dbReference type="InterPro" id="IPR000742">
    <property type="entry name" value="EGF"/>
</dbReference>
<keyword evidence="4 6" id="KW-1015">Disulfide bond</keyword>
<dbReference type="FunFam" id="2.10.25.10:FF:000327">
    <property type="entry name" value="neurogenic locus notch homolog protein 4"/>
    <property type="match status" value="1"/>
</dbReference>
<proteinExistence type="predicted"/>
<dbReference type="Pfam" id="PF12661">
    <property type="entry name" value="hEGF"/>
    <property type="match status" value="3"/>
</dbReference>
<evidence type="ECO:0000313" key="10">
    <source>
        <dbReference type="Proteomes" id="UP001209878"/>
    </source>
</evidence>